<name>A0A9X9WGF8_9PROT</name>
<evidence type="ECO:0000313" key="6">
    <source>
        <dbReference type="Proteomes" id="UP000746741"/>
    </source>
</evidence>
<reference evidence="4" key="3">
    <citation type="journal article" date="2021" name="Syst. Appl. Microbiol.">
        <title>Roseomonas hellenica sp. nov., isolated from roots of wild-growing Alkanna tinctoria.</title>
        <authorList>
            <person name="Rat A."/>
            <person name="Naranjo H.D."/>
            <person name="Lebbe L."/>
            <person name="Cnockaert M."/>
            <person name="Krigas N."/>
            <person name="Grigoriadou K."/>
            <person name="Maloupa E."/>
            <person name="Willems A."/>
        </authorList>
    </citation>
    <scope>NUCLEOTIDE SEQUENCE</scope>
    <source>
        <strain evidence="4">LMG 31161</strain>
    </source>
</reference>
<dbReference type="RefSeq" id="WP_168039923.1">
    <property type="nucleotide sequence ID" value="NZ_JAAEDK010000017.1"/>
</dbReference>
<keyword evidence="2" id="KW-0378">Hydrolase</keyword>
<dbReference type="AlphaFoldDB" id="A0A9X9WGF8"/>
<keyword evidence="1" id="KW-0479">Metal-binding</keyword>
<reference evidence="4" key="1">
    <citation type="submission" date="2020-01" db="EMBL/GenBank/DDBJ databases">
        <authorList>
            <person name="Rat A."/>
        </authorList>
    </citation>
    <scope>NUCLEOTIDE SEQUENCE</scope>
    <source>
        <strain evidence="4">LMG 31161</strain>
    </source>
</reference>
<dbReference type="GO" id="GO:0046872">
    <property type="term" value="F:metal ion binding"/>
    <property type="evidence" value="ECO:0007669"/>
    <property type="project" value="UniProtKB-KW"/>
</dbReference>
<sequence>MADLTARLRAAATDRGDAALALLRGMIAAQRTGEAAVQAEVARGLAGAGAEVRSLRYRPAEVPMREEFAAEPPPGERESVLGLLSGTGGGRSLILFAHPDSEPLPAAPGWSVDPFAGVVRDGRLHGWGVSDDLAGVAAMVSALDVLRAAGVAPRGDVIVASTPSKRHARGVHAVMHHGYRADAAVYLHPAESGAGMREVKAFACGQIEFRITVPGRAPDTTEPGHGAFAHRGVNAIEKAFAVIAALRALDAHRGAHVHHPALEAAIGRSTNLLVGGIAGGTQRGTRVPTDCVISGALAFPPGETLSAVRAEIEAAVAEAAAADPWLRDHPPRIDFVAGVTGAEVPLAHPLWSATATAILGQTSVEPFMNPLHTGSDIRNPAVQQGIPCVGLGPLGGDLTQNGRTDEWVDVADHLRAVAVTAALIAEWCGAEDRPGATIAAG</sequence>
<dbReference type="EMBL" id="JAAEDK010000017">
    <property type="protein sequence ID" value="MBR0659418.1"/>
    <property type="molecule type" value="Genomic_DNA"/>
</dbReference>
<reference evidence="5 6" key="2">
    <citation type="submission" date="2020-02" db="EMBL/GenBank/DDBJ databases">
        <authorList>
            <person name="Sun Q."/>
            <person name="Inoue M."/>
        </authorList>
    </citation>
    <scope>NUCLEOTIDE SEQUENCE [LARGE SCALE GENOMIC DNA]</scope>
    <source>
        <strain evidence="5 6">KCTC 22478</strain>
    </source>
</reference>
<dbReference type="Proteomes" id="UP000746741">
    <property type="component" value="Unassembled WGS sequence"/>
</dbReference>
<comment type="caution">
    <text evidence="4">The sequence shown here is derived from an EMBL/GenBank/DDBJ whole genome shotgun (WGS) entry which is preliminary data.</text>
</comment>
<evidence type="ECO:0000256" key="2">
    <source>
        <dbReference type="ARBA" id="ARBA00022801"/>
    </source>
</evidence>
<feature type="domain" description="Peptidase M20 dimerisation" evidence="3">
    <location>
        <begin position="223"/>
        <end position="322"/>
    </location>
</feature>
<evidence type="ECO:0000256" key="1">
    <source>
        <dbReference type="ARBA" id="ARBA00022723"/>
    </source>
</evidence>
<accession>A0A9X9WGF8</accession>
<dbReference type="InterPro" id="IPR050072">
    <property type="entry name" value="Peptidase_M20A"/>
</dbReference>
<dbReference type="Pfam" id="PF01546">
    <property type="entry name" value="Peptidase_M20"/>
    <property type="match status" value="1"/>
</dbReference>
<dbReference type="Proteomes" id="UP001138708">
    <property type="component" value="Unassembled WGS sequence"/>
</dbReference>
<dbReference type="InterPro" id="IPR036264">
    <property type="entry name" value="Bact_exopeptidase_dim_dom"/>
</dbReference>
<dbReference type="InterPro" id="IPR002933">
    <property type="entry name" value="Peptidase_M20"/>
</dbReference>
<evidence type="ECO:0000313" key="4">
    <source>
        <dbReference type="EMBL" id="MBR0659418.1"/>
    </source>
</evidence>
<dbReference type="PANTHER" id="PTHR43808">
    <property type="entry name" value="ACETYLORNITHINE DEACETYLASE"/>
    <property type="match status" value="1"/>
</dbReference>
<dbReference type="SUPFAM" id="SSF53187">
    <property type="entry name" value="Zn-dependent exopeptidases"/>
    <property type="match status" value="1"/>
</dbReference>
<keyword evidence="6" id="KW-1185">Reference proteome</keyword>
<evidence type="ECO:0000259" key="3">
    <source>
        <dbReference type="Pfam" id="PF07687"/>
    </source>
</evidence>
<dbReference type="Pfam" id="PF07687">
    <property type="entry name" value="M20_dimer"/>
    <property type="match status" value="1"/>
</dbReference>
<dbReference type="EMBL" id="JAAVUP010000001">
    <property type="protein sequence ID" value="NKE16435.1"/>
    <property type="molecule type" value="Genomic_DNA"/>
</dbReference>
<evidence type="ECO:0000313" key="7">
    <source>
        <dbReference type="Proteomes" id="UP001138708"/>
    </source>
</evidence>
<dbReference type="SUPFAM" id="SSF55031">
    <property type="entry name" value="Bacterial exopeptidase dimerisation domain"/>
    <property type="match status" value="1"/>
</dbReference>
<dbReference type="InterPro" id="IPR011650">
    <property type="entry name" value="Peptidase_M20_dimer"/>
</dbReference>
<protein>
    <submittedName>
        <fullName evidence="4">M20/M25/M40 family metallo-hydrolase</fullName>
    </submittedName>
</protein>
<gene>
    <name evidence="5" type="ORF">GWK15_05735</name>
    <name evidence="4" type="ORF">GXW75_09180</name>
</gene>
<proteinExistence type="predicted"/>
<dbReference type="GO" id="GO:0016787">
    <property type="term" value="F:hydrolase activity"/>
    <property type="evidence" value="ECO:0007669"/>
    <property type="project" value="UniProtKB-KW"/>
</dbReference>
<dbReference type="Gene3D" id="3.30.70.360">
    <property type="match status" value="1"/>
</dbReference>
<dbReference type="PANTHER" id="PTHR43808:SF25">
    <property type="entry name" value="PEPTIDASE M20 DIMERISATION DOMAIN-CONTAINING PROTEIN"/>
    <property type="match status" value="1"/>
</dbReference>
<organism evidence="4 7">
    <name type="scientific">Neoroseomonas oryzicola</name>
    <dbReference type="NCBI Taxonomy" id="535904"/>
    <lineage>
        <taxon>Bacteria</taxon>
        <taxon>Pseudomonadati</taxon>
        <taxon>Pseudomonadota</taxon>
        <taxon>Alphaproteobacteria</taxon>
        <taxon>Acetobacterales</taxon>
        <taxon>Acetobacteraceae</taxon>
        <taxon>Neoroseomonas</taxon>
    </lineage>
</organism>
<dbReference type="Gene3D" id="3.40.630.10">
    <property type="entry name" value="Zn peptidases"/>
    <property type="match status" value="1"/>
</dbReference>
<evidence type="ECO:0000313" key="5">
    <source>
        <dbReference type="EMBL" id="NKE16435.1"/>
    </source>
</evidence>